<name>A0A8D0L5K1_SPHPU</name>
<dbReference type="PANTHER" id="PTHR11695">
    <property type="entry name" value="ALCOHOL DEHYDROGENASE RELATED"/>
    <property type="match status" value="1"/>
</dbReference>
<keyword evidence="3" id="KW-1185">Reference proteome</keyword>
<dbReference type="Ensembl" id="ENSSPUT00000009826.1">
    <property type="protein sequence ID" value="ENSSPUP00000009207.1"/>
    <property type="gene ID" value="ENSSPUG00000007163.1"/>
</dbReference>
<dbReference type="InterPro" id="IPR020843">
    <property type="entry name" value="ER"/>
</dbReference>
<dbReference type="FunFam" id="3.90.180.10:FF:000009">
    <property type="entry name" value="Reticulon-4-interacting protein 1, mitochondrial"/>
    <property type="match status" value="1"/>
</dbReference>
<feature type="domain" description="Enoyl reductase (ER)" evidence="1">
    <location>
        <begin position="61"/>
        <end position="226"/>
    </location>
</feature>
<evidence type="ECO:0000313" key="2">
    <source>
        <dbReference type="Ensembl" id="ENSSPUP00000009207.1"/>
    </source>
</evidence>
<dbReference type="OMA" id="TQNVMIP"/>
<dbReference type="GO" id="GO:0005739">
    <property type="term" value="C:mitochondrion"/>
    <property type="evidence" value="ECO:0007669"/>
    <property type="project" value="TreeGrafter"/>
</dbReference>
<dbReference type="SMART" id="SM00829">
    <property type="entry name" value="PKS_ER"/>
    <property type="match status" value="1"/>
</dbReference>
<dbReference type="InterPro" id="IPR011032">
    <property type="entry name" value="GroES-like_sf"/>
</dbReference>
<dbReference type="InterPro" id="IPR050700">
    <property type="entry name" value="YIM1/Zinc_Alcohol_DH_Fams"/>
</dbReference>
<reference evidence="2" key="2">
    <citation type="submission" date="2025-09" db="UniProtKB">
        <authorList>
            <consortium name="Ensembl"/>
        </authorList>
    </citation>
    <scope>IDENTIFICATION</scope>
</reference>
<reference evidence="2" key="1">
    <citation type="submission" date="2025-08" db="UniProtKB">
        <authorList>
            <consortium name="Ensembl"/>
        </authorList>
    </citation>
    <scope>IDENTIFICATION</scope>
</reference>
<dbReference type="PANTHER" id="PTHR11695:SF294">
    <property type="entry name" value="RETICULON-4-INTERACTING PROTEIN 1, MITOCHONDRIAL"/>
    <property type="match status" value="1"/>
</dbReference>
<proteinExistence type="predicted"/>
<dbReference type="SUPFAM" id="SSF50129">
    <property type="entry name" value="GroES-like"/>
    <property type="match status" value="1"/>
</dbReference>
<evidence type="ECO:0000259" key="1">
    <source>
        <dbReference type="SMART" id="SM00829"/>
    </source>
</evidence>
<dbReference type="Gene3D" id="3.90.180.10">
    <property type="entry name" value="Medium-chain alcohol dehydrogenases, catalytic domain"/>
    <property type="match status" value="1"/>
</dbReference>
<dbReference type="Pfam" id="PF08240">
    <property type="entry name" value="ADH_N"/>
    <property type="match status" value="1"/>
</dbReference>
<evidence type="ECO:0000313" key="3">
    <source>
        <dbReference type="Proteomes" id="UP000694392"/>
    </source>
</evidence>
<protein>
    <recommendedName>
        <fullName evidence="1">Enoyl reductase (ER) domain-containing protein</fullName>
    </recommendedName>
</protein>
<dbReference type="GeneTree" id="ENSGT00880000138028"/>
<dbReference type="Proteomes" id="UP000694392">
    <property type="component" value="Unplaced"/>
</dbReference>
<accession>A0A8D0L5K1</accession>
<dbReference type="GO" id="GO:0016491">
    <property type="term" value="F:oxidoreductase activity"/>
    <property type="evidence" value="ECO:0007669"/>
    <property type="project" value="InterPro"/>
</dbReference>
<organism evidence="2 3">
    <name type="scientific">Sphenodon punctatus</name>
    <name type="common">Tuatara</name>
    <name type="synonym">Hatteria punctata</name>
    <dbReference type="NCBI Taxonomy" id="8508"/>
    <lineage>
        <taxon>Eukaryota</taxon>
        <taxon>Metazoa</taxon>
        <taxon>Chordata</taxon>
        <taxon>Craniata</taxon>
        <taxon>Vertebrata</taxon>
        <taxon>Euteleostomi</taxon>
        <taxon>Lepidosauria</taxon>
        <taxon>Sphenodontia</taxon>
        <taxon>Sphenodontidae</taxon>
        <taxon>Sphenodon</taxon>
    </lineage>
</organism>
<dbReference type="InterPro" id="IPR013154">
    <property type="entry name" value="ADH-like_N"/>
</dbReference>
<sequence length="226" mass="25083">MFLKVHVLSRKAYSSLLSCHGSGVTSLRRGKCLNKRPLCRNISISSQRCTIMPSWVIDRYGQNDVLRFTSNMSFPRINLPNEVIVKVHAAGLNPIDVNMRNGYGATALRLKRDPLRIMSKGEEFPVILGRDVSGVIMECGLDVTYFKPGDDVWAAVPPWKQGTLSEFVCVSGNEVSLKPKSLSHSQAAALPYVGLTAWSAMNQVGGLKQENCSGKREWYLCWHVAL</sequence>
<dbReference type="AlphaFoldDB" id="A0A8D0L5K1"/>